<gene>
    <name evidence="3" type="ORF">AB1207_24440</name>
</gene>
<keyword evidence="2" id="KW-0472">Membrane</keyword>
<comment type="caution">
    <text evidence="3">The sequence shown here is derived from an EMBL/GenBank/DDBJ whole genome shotgun (WGS) entry which is preliminary data.</text>
</comment>
<reference evidence="3 4" key="1">
    <citation type="submission" date="2024-07" db="EMBL/GenBank/DDBJ databases">
        <authorList>
            <person name="Thanompreechachai J."/>
            <person name="Duangmal K."/>
        </authorList>
    </citation>
    <scope>NUCLEOTIDE SEQUENCE [LARGE SCALE GENOMIC DNA]</scope>
    <source>
        <strain evidence="3 4">KCTC 19886</strain>
    </source>
</reference>
<evidence type="ECO:0000313" key="4">
    <source>
        <dbReference type="Proteomes" id="UP001555826"/>
    </source>
</evidence>
<proteinExistence type="predicted"/>
<keyword evidence="2" id="KW-0812">Transmembrane</keyword>
<keyword evidence="4" id="KW-1185">Reference proteome</keyword>
<dbReference type="EMBL" id="JBFNQN010000043">
    <property type="protein sequence ID" value="MEW9267897.1"/>
    <property type="molecule type" value="Genomic_DNA"/>
</dbReference>
<feature type="transmembrane region" description="Helical" evidence="2">
    <location>
        <begin position="12"/>
        <end position="31"/>
    </location>
</feature>
<evidence type="ECO:0000313" key="3">
    <source>
        <dbReference type="EMBL" id="MEW9267897.1"/>
    </source>
</evidence>
<feature type="compositionally biased region" description="Polar residues" evidence="1">
    <location>
        <begin position="175"/>
        <end position="190"/>
    </location>
</feature>
<evidence type="ECO:0000256" key="1">
    <source>
        <dbReference type="SAM" id="MobiDB-lite"/>
    </source>
</evidence>
<sequence length="196" mass="21619">MFDGSTLIRRLIGGFMIFSAPLALPLLFFQADLFGIQNDFCAYHGVSPRVPLEQRVLERGVDVRQHWEWFPMGVRCDWFLRDGSFVTTTAATWDRDALAAGAVGYGLLGLTLLVAPRIKIGADAQPAHPGPCHPLRRGARRLCHPTDRVDDGCQATVGPRSGVSYFLRRRDRSSKTPTTRITATNTSPSQPGMDPP</sequence>
<feature type="region of interest" description="Disordered" evidence="1">
    <location>
        <begin position="168"/>
        <end position="196"/>
    </location>
</feature>
<dbReference type="Proteomes" id="UP001555826">
    <property type="component" value="Unassembled WGS sequence"/>
</dbReference>
<accession>A0ABV3PF62</accession>
<name>A0ABV3PF62_9ACTN</name>
<organism evidence="3 4">
    <name type="scientific">Kineococcus endophyticus</name>
    <dbReference type="NCBI Taxonomy" id="1181883"/>
    <lineage>
        <taxon>Bacteria</taxon>
        <taxon>Bacillati</taxon>
        <taxon>Actinomycetota</taxon>
        <taxon>Actinomycetes</taxon>
        <taxon>Kineosporiales</taxon>
        <taxon>Kineosporiaceae</taxon>
        <taxon>Kineococcus</taxon>
    </lineage>
</organism>
<evidence type="ECO:0000256" key="2">
    <source>
        <dbReference type="SAM" id="Phobius"/>
    </source>
</evidence>
<keyword evidence="2" id="KW-1133">Transmembrane helix</keyword>
<dbReference type="RefSeq" id="WP_367641440.1">
    <property type="nucleotide sequence ID" value="NZ_JBFNQN010000043.1"/>
</dbReference>
<protein>
    <submittedName>
        <fullName evidence="3">Uncharacterized protein</fullName>
    </submittedName>
</protein>